<evidence type="ECO:0000259" key="1">
    <source>
        <dbReference type="Pfam" id="PF00501"/>
    </source>
</evidence>
<dbReference type="InterPro" id="IPR020845">
    <property type="entry name" value="AMP-binding_CS"/>
</dbReference>
<dbReference type="InterPro" id="IPR045851">
    <property type="entry name" value="AMP-bd_C_sf"/>
</dbReference>
<keyword evidence="4" id="KW-1185">Reference proteome</keyword>
<feature type="domain" description="AMP-binding enzyme C-terminal" evidence="2">
    <location>
        <begin position="434"/>
        <end position="510"/>
    </location>
</feature>
<dbReference type="SUPFAM" id="SSF56801">
    <property type="entry name" value="Acetyl-CoA synthetase-like"/>
    <property type="match status" value="1"/>
</dbReference>
<protein>
    <submittedName>
        <fullName evidence="3">Acyl-CoA ligase (AMP-forming), exosortase A system-associated</fullName>
    </submittedName>
</protein>
<dbReference type="InterPro" id="IPR050237">
    <property type="entry name" value="ATP-dep_AMP-bd_enzyme"/>
</dbReference>
<proteinExistence type="predicted"/>
<reference evidence="3 4" key="1">
    <citation type="submission" date="2021-04" db="EMBL/GenBank/DDBJ databases">
        <authorList>
            <person name="Pira H."/>
            <person name="Risdian C."/>
            <person name="Wink J."/>
        </authorList>
    </citation>
    <scope>NUCLEOTIDE SEQUENCE [LARGE SCALE GENOMIC DNA]</scope>
    <source>
        <strain evidence="3 4">WH53</strain>
    </source>
</reference>
<dbReference type="Proteomes" id="UP000690515">
    <property type="component" value="Unassembled WGS sequence"/>
</dbReference>
<dbReference type="PANTHER" id="PTHR43767:SF10">
    <property type="entry name" value="SURFACTIN SYNTHASE SUBUNIT 1"/>
    <property type="match status" value="1"/>
</dbReference>
<dbReference type="Pfam" id="PF00501">
    <property type="entry name" value="AMP-binding"/>
    <property type="match status" value="1"/>
</dbReference>
<gene>
    <name evidence="3" type="ORF">KCG35_02570</name>
</gene>
<dbReference type="EMBL" id="JAGSOY010000003">
    <property type="protein sequence ID" value="MBU2709935.1"/>
    <property type="molecule type" value="Genomic_DNA"/>
</dbReference>
<comment type="caution">
    <text evidence="3">The sequence shown here is derived from an EMBL/GenBank/DDBJ whole genome shotgun (WGS) entry which is preliminary data.</text>
</comment>
<dbReference type="InterPro" id="IPR000873">
    <property type="entry name" value="AMP-dep_synth/lig_dom"/>
</dbReference>
<evidence type="ECO:0000259" key="2">
    <source>
        <dbReference type="Pfam" id="PF13193"/>
    </source>
</evidence>
<sequence>MTQLLHELYQHAATQHPDHVALGFKTQTITYKTLETAVQLTATALHQADLRRFERVAIYLPKLPEAVFTFFGCSMAGGTFVPINPILKPAQVKYILQDCNVRVLITQRARLQQLMDELHHCHDLRLVVCIDEVPEEHHLSCTVISWQQWLNTSPRLITTATIDTDMAAILYTSGSTGRPKGVVLSHRNMVTGAHSVAQYLQNTTKDRLLAVLPMSFDYGLSQITTAFCRGASCYLMDYLLPKDVIRAVQRYQITGLAAVPPLWVQLAELEWPDEAKETLRYITNSGGAMPTATLTKLRSSLPETQPYLMYGLTEAFRSSYLPPNELDKRPTSMGKAIPNAELLVINEAGEECEPHEPGELVHRGSLVAMGYWNDPEKTELRFRPSPTKLSGIPTEELAVWSGDIVKKDDDGFLYFIGRNDDMIKTSGYRVSPSEVEEVVYASGLVGEVVALGIPHPQLGQAIILVVTASQPDTSIDEAAVINACKAQLPGFMVPLKLQCLATLPRNPNGKIDRKLLTSQFQTLFGVND</sequence>
<dbReference type="NCBIfam" id="TIGR03098">
    <property type="entry name" value="ligase_PEP_1"/>
    <property type="match status" value="1"/>
</dbReference>
<dbReference type="Gene3D" id="3.40.50.12780">
    <property type="entry name" value="N-terminal domain of ligase-like"/>
    <property type="match status" value="1"/>
</dbReference>
<evidence type="ECO:0000313" key="3">
    <source>
        <dbReference type="EMBL" id="MBU2709935.1"/>
    </source>
</evidence>
<dbReference type="InterPro" id="IPR017529">
    <property type="entry name" value="AcylCoA_ligase_PEP_1"/>
</dbReference>
<dbReference type="RefSeq" id="WP_215818098.1">
    <property type="nucleotide sequence ID" value="NZ_JAGSOY010000003.1"/>
</dbReference>
<dbReference type="GO" id="GO:0016874">
    <property type="term" value="F:ligase activity"/>
    <property type="evidence" value="ECO:0007669"/>
    <property type="project" value="UniProtKB-KW"/>
</dbReference>
<evidence type="ECO:0000313" key="4">
    <source>
        <dbReference type="Proteomes" id="UP000690515"/>
    </source>
</evidence>
<feature type="domain" description="AMP-dependent synthetase/ligase" evidence="1">
    <location>
        <begin position="10"/>
        <end position="372"/>
    </location>
</feature>
<dbReference type="PROSITE" id="PS00455">
    <property type="entry name" value="AMP_BINDING"/>
    <property type="match status" value="1"/>
</dbReference>
<accession>A0ABS5Z9G0</accession>
<dbReference type="InterPro" id="IPR025110">
    <property type="entry name" value="AMP-bd_C"/>
</dbReference>
<name>A0ABS5Z9G0_9GAMM</name>
<keyword evidence="3" id="KW-0436">Ligase</keyword>
<dbReference type="Gene3D" id="3.30.300.30">
    <property type="match status" value="1"/>
</dbReference>
<dbReference type="Pfam" id="PF13193">
    <property type="entry name" value="AMP-binding_C"/>
    <property type="match status" value="1"/>
</dbReference>
<dbReference type="InterPro" id="IPR042099">
    <property type="entry name" value="ANL_N_sf"/>
</dbReference>
<organism evidence="3 4">
    <name type="scientific">Zooshikella harenae</name>
    <dbReference type="NCBI Taxonomy" id="2827238"/>
    <lineage>
        <taxon>Bacteria</taxon>
        <taxon>Pseudomonadati</taxon>
        <taxon>Pseudomonadota</taxon>
        <taxon>Gammaproteobacteria</taxon>
        <taxon>Oceanospirillales</taxon>
        <taxon>Zooshikellaceae</taxon>
        <taxon>Zooshikella</taxon>
    </lineage>
</organism>
<dbReference type="PANTHER" id="PTHR43767">
    <property type="entry name" value="LONG-CHAIN-FATTY-ACID--COA LIGASE"/>
    <property type="match status" value="1"/>
</dbReference>